<proteinExistence type="predicted"/>
<reference evidence="1 2" key="1">
    <citation type="submission" date="2017-09" db="EMBL/GenBank/DDBJ databases">
        <title>Large-scale bioinformatics analysis of Bacillus genomes uncovers conserved roles of natural products in bacterial physiology.</title>
        <authorList>
            <consortium name="Agbiome Team Llc"/>
            <person name="Bleich R.M."/>
            <person name="Grubbs K.J."/>
            <person name="Santa Maria K.C."/>
            <person name="Allen S.E."/>
            <person name="Farag S."/>
            <person name="Shank E.A."/>
            <person name="Bowers A."/>
        </authorList>
    </citation>
    <scope>NUCLEOTIDE SEQUENCE [LARGE SCALE GENOMIC DNA]</scope>
    <source>
        <strain evidence="1 2">AFS044250</strain>
    </source>
</reference>
<evidence type="ECO:0000313" key="1">
    <source>
        <dbReference type="EMBL" id="PHD61980.1"/>
    </source>
</evidence>
<dbReference type="EMBL" id="NUSQ01000165">
    <property type="protein sequence ID" value="PHD61980.1"/>
    <property type="molecule type" value="Genomic_DNA"/>
</dbReference>
<name>A0A2B5X1U5_9BACI</name>
<protein>
    <submittedName>
        <fullName evidence="1">Uncharacterized protein</fullName>
    </submittedName>
</protein>
<accession>A0A2B5X1U5</accession>
<evidence type="ECO:0000313" key="2">
    <source>
        <dbReference type="Proteomes" id="UP000225997"/>
    </source>
</evidence>
<dbReference type="Proteomes" id="UP000225997">
    <property type="component" value="Unassembled WGS sequence"/>
</dbReference>
<gene>
    <name evidence="1" type="ORF">COF40_26265</name>
</gene>
<comment type="caution">
    <text evidence="1">The sequence shown here is derived from an EMBL/GenBank/DDBJ whole genome shotgun (WGS) entry which is preliminary data.</text>
</comment>
<organism evidence="1 2">
    <name type="scientific">Bacillus toyonensis</name>
    <dbReference type="NCBI Taxonomy" id="155322"/>
    <lineage>
        <taxon>Bacteria</taxon>
        <taxon>Bacillati</taxon>
        <taxon>Bacillota</taxon>
        <taxon>Bacilli</taxon>
        <taxon>Bacillales</taxon>
        <taxon>Bacillaceae</taxon>
        <taxon>Bacillus</taxon>
        <taxon>Bacillus cereus group</taxon>
    </lineage>
</organism>
<dbReference type="RefSeq" id="WP_100064363.1">
    <property type="nucleotide sequence ID" value="NZ_NUSQ01000165.1"/>
</dbReference>
<sequence length="83" mass="9221">MKITSTFHTKSRGYFLCFICSRLIILEAFSRAVLVSLKGLALQVIHGTPAYILVEETLLSLVSNENKIFNNGEGLRYGLSKNA</sequence>
<dbReference type="AlphaFoldDB" id="A0A2B5X1U5"/>